<dbReference type="InterPro" id="IPR052523">
    <property type="entry name" value="Trichothecene_AcTrans"/>
</dbReference>
<reference evidence="2 3" key="1">
    <citation type="journal article" date="2019" name="Int. J. Syst. Evol. Microbiol.">
        <title>The Global Catalogue of Microorganisms (GCM) 10K type strain sequencing project: providing services to taxonomists for standard genome sequencing and annotation.</title>
        <authorList>
            <consortium name="The Broad Institute Genomics Platform"/>
            <consortium name="The Broad Institute Genome Sequencing Center for Infectious Disease"/>
            <person name="Wu L."/>
            <person name="Ma J."/>
        </authorList>
    </citation>
    <scope>NUCLEOTIDE SEQUENCE [LARGE SCALE GENOMIC DNA]</scope>
    <source>
        <strain evidence="2 3">JCM 16013</strain>
    </source>
</reference>
<evidence type="ECO:0000313" key="2">
    <source>
        <dbReference type="EMBL" id="GAA2001320.1"/>
    </source>
</evidence>
<dbReference type="Gene3D" id="3.40.630.30">
    <property type="match status" value="1"/>
</dbReference>
<dbReference type="PANTHER" id="PTHR42791:SF1">
    <property type="entry name" value="N-ACETYLTRANSFERASE DOMAIN-CONTAINING PROTEIN"/>
    <property type="match status" value="1"/>
</dbReference>
<dbReference type="SUPFAM" id="SSF55729">
    <property type="entry name" value="Acyl-CoA N-acyltransferases (Nat)"/>
    <property type="match status" value="1"/>
</dbReference>
<evidence type="ECO:0000313" key="3">
    <source>
        <dbReference type="Proteomes" id="UP001499854"/>
    </source>
</evidence>
<organism evidence="2 3">
    <name type="scientific">Catenulispora subtropica</name>
    <dbReference type="NCBI Taxonomy" id="450798"/>
    <lineage>
        <taxon>Bacteria</taxon>
        <taxon>Bacillati</taxon>
        <taxon>Actinomycetota</taxon>
        <taxon>Actinomycetes</taxon>
        <taxon>Catenulisporales</taxon>
        <taxon>Catenulisporaceae</taxon>
        <taxon>Catenulispora</taxon>
    </lineage>
</organism>
<evidence type="ECO:0000259" key="1">
    <source>
        <dbReference type="Pfam" id="PF13673"/>
    </source>
</evidence>
<dbReference type="InterPro" id="IPR000182">
    <property type="entry name" value="GNAT_dom"/>
</dbReference>
<proteinExistence type="predicted"/>
<dbReference type="Pfam" id="PF13673">
    <property type="entry name" value="Acetyltransf_10"/>
    <property type="match status" value="1"/>
</dbReference>
<dbReference type="PANTHER" id="PTHR42791">
    <property type="entry name" value="GNAT FAMILY ACETYLTRANSFERASE"/>
    <property type="match status" value="1"/>
</dbReference>
<sequence>MSTRAQIVMAQPEDMEALSEVIALSFHALAPSVWLIPDTDERSRIFPGYFRLYVQDAIERGRAYTTTDRTAAALWIPVGEAGGPAQSDYDTRLAAATGPWIDRFRLFDALLEKHHPTGLRHHHLAILAVDPDHQRRGIGAALLAAHHGHLDESDPPTPAYLEASDATTRKLYLRYGYTDHGDPIQLPAGPQMFPMLRRLVQ</sequence>
<comment type="caution">
    <text evidence="2">The sequence shown here is derived from an EMBL/GenBank/DDBJ whole genome shotgun (WGS) entry which is preliminary data.</text>
</comment>
<dbReference type="InterPro" id="IPR016181">
    <property type="entry name" value="Acyl_CoA_acyltransferase"/>
</dbReference>
<name>A0ABN2T876_9ACTN</name>
<gene>
    <name evidence="2" type="ORF">GCM10009838_78870</name>
</gene>
<accession>A0ABN2T876</accession>
<keyword evidence="3" id="KW-1185">Reference proteome</keyword>
<feature type="domain" description="N-acetyltransferase" evidence="1">
    <location>
        <begin position="120"/>
        <end position="195"/>
    </location>
</feature>
<dbReference type="CDD" id="cd04301">
    <property type="entry name" value="NAT_SF"/>
    <property type="match status" value="1"/>
</dbReference>
<dbReference type="EMBL" id="BAAAQM010000071">
    <property type="protein sequence ID" value="GAA2001320.1"/>
    <property type="molecule type" value="Genomic_DNA"/>
</dbReference>
<protein>
    <submittedName>
        <fullName evidence="2">GNAT family N-acetyltransferase</fullName>
    </submittedName>
</protein>
<dbReference type="Proteomes" id="UP001499854">
    <property type="component" value="Unassembled WGS sequence"/>
</dbReference>